<feature type="domain" description="Peptidase S1" evidence="5">
    <location>
        <begin position="1"/>
        <end position="230"/>
    </location>
</feature>
<evidence type="ECO:0000259" key="5">
    <source>
        <dbReference type="PROSITE" id="PS50240"/>
    </source>
</evidence>
<name>L5KA08_PTEAL</name>
<dbReference type="InParanoid" id="L5KA08"/>
<dbReference type="InterPro" id="IPR001254">
    <property type="entry name" value="Trypsin_dom"/>
</dbReference>
<sequence length="230" mass="25536">MRSLHWRQKRIIGGKNSLRFGTGPRSYAIRVGDHHTLVPEEFEEELGVQQIVVHPEYRLDGSDYDIALVRLRGQEHCASLGSHVRPACLPLPRERPQRTASNCYITGWGDTGRETATVDRSQRYMEVHNARQNYQQAQLLLTTWIKLAGVCLRCYDFTVAKGVPDGHMAPTAELLTLPDSADTLNLCPRAQSPPARGLGLSAPGRTWPPRDVRNARGGSGSPPRGLPKLT</sequence>
<keyword evidence="3" id="KW-0720">Serine protease</keyword>
<evidence type="ECO:0000256" key="3">
    <source>
        <dbReference type="ARBA" id="ARBA00022825"/>
    </source>
</evidence>
<dbReference type="SUPFAM" id="SSF50494">
    <property type="entry name" value="Trypsin-like serine proteases"/>
    <property type="match status" value="1"/>
</dbReference>
<evidence type="ECO:0000313" key="6">
    <source>
        <dbReference type="EMBL" id="ELK07601.1"/>
    </source>
</evidence>
<dbReference type="EMBL" id="KB030951">
    <property type="protein sequence ID" value="ELK07601.1"/>
    <property type="molecule type" value="Genomic_DNA"/>
</dbReference>
<dbReference type="SMART" id="SM00020">
    <property type="entry name" value="Tryp_SPc"/>
    <property type="match status" value="1"/>
</dbReference>
<organism evidence="6 7">
    <name type="scientific">Pteropus alecto</name>
    <name type="common">Black flying fox</name>
    <dbReference type="NCBI Taxonomy" id="9402"/>
    <lineage>
        <taxon>Eukaryota</taxon>
        <taxon>Metazoa</taxon>
        <taxon>Chordata</taxon>
        <taxon>Craniata</taxon>
        <taxon>Vertebrata</taxon>
        <taxon>Euteleostomi</taxon>
        <taxon>Mammalia</taxon>
        <taxon>Eutheria</taxon>
        <taxon>Laurasiatheria</taxon>
        <taxon>Chiroptera</taxon>
        <taxon>Yinpterochiroptera</taxon>
        <taxon>Pteropodoidea</taxon>
        <taxon>Pteropodidae</taxon>
        <taxon>Pteropodinae</taxon>
        <taxon>Pteropus</taxon>
    </lineage>
</organism>
<evidence type="ECO:0000256" key="2">
    <source>
        <dbReference type="ARBA" id="ARBA00022801"/>
    </source>
</evidence>
<dbReference type="STRING" id="9402.L5KA08"/>
<dbReference type="InterPro" id="IPR043504">
    <property type="entry name" value="Peptidase_S1_PA_chymotrypsin"/>
</dbReference>
<dbReference type="Proteomes" id="UP000010552">
    <property type="component" value="Unassembled WGS sequence"/>
</dbReference>
<dbReference type="Pfam" id="PF00089">
    <property type="entry name" value="Trypsin"/>
    <property type="match status" value="1"/>
</dbReference>
<dbReference type="GO" id="GO:0006508">
    <property type="term" value="P:proteolysis"/>
    <property type="evidence" value="ECO:0007669"/>
    <property type="project" value="UniProtKB-KW"/>
</dbReference>
<dbReference type="GO" id="GO:0005615">
    <property type="term" value="C:extracellular space"/>
    <property type="evidence" value="ECO:0007669"/>
    <property type="project" value="TreeGrafter"/>
</dbReference>
<gene>
    <name evidence="6" type="ORF">PAL_GLEAN10013892</name>
</gene>
<evidence type="ECO:0000256" key="4">
    <source>
        <dbReference type="SAM" id="MobiDB-lite"/>
    </source>
</evidence>
<reference evidence="7" key="1">
    <citation type="journal article" date="2013" name="Science">
        <title>Comparative analysis of bat genomes provides insight into the evolution of flight and immunity.</title>
        <authorList>
            <person name="Zhang G."/>
            <person name="Cowled C."/>
            <person name="Shi Z."/>
            <person name="Huang Z."/>
            <person name="Bishop-Lilly K.A."/>
            <person name="Fang X."/>
            <person name="Wynne J.W."/>
            <person name="Xiong Z."/>
            <person name="Baker M.L."/>
            <person name="Zhao W."/>
            <person name="Tachedjian M."/>
            <person name="Zhu Y."/>
            <person name="Zhou P."/>
            <person name="Jiang X."/>
            <person name="Ng J."/>
            <person name="Yang L."/>
            <person name="Wu L."/>
            <person name="Xiao J."/>
            <person name="Feng Y."/>
            <person name="Chen Y."/>
            <person name="Sun X."/>
            <person name="Zhang Y."/>
            <person name="Marsh G.A."/>
            <person name="Crameri G."/>
            <person name="Broder C.C."/>
            <person name="Frey K.G."/>
            <person name="Wang L.F."/>
            <person name="Wang J."/>
        </authorList>
    </citation>
    <scope>NUCLEOTIDE SEQUENCE [LARGE SCALE GENOMIC DNA]</scope>
</reference>
<proteinExistence type="predicted"/>
<accession>L5KA08</accession>
<evidence type="ECO:0000256" key="1">
    <source>
        <dbReference type="ARBA" id="ARBA00022670"/>
    </source>
</evidence>
<dbReference type="AlphaFoldDB" id="L5KA08"/>
<dbReference type="PANTHER" id="PTHR24264">
    <property type="entry name" value="TRYPSIN-RELATED"/>
    <property type="match status" value="1"/>
</dbReference>
<keyword evidence="2" id="KW-0378">Hydrolase</keyword>
<dbReference type="GO" id="GO:0004252">
    <property type="term" value="F:serine-type endopeptidase activity"/>
    <property type="evidence" value="ECO:0007669"/>
    <property type="project" value="InterPro"/>
</dbReference>
<protein>
    <submittedName>
        <fullName evidence="6">Neurotrypsin</fullName>
    </submittedName>
</protein>
<evidence type="ECO:0000313" key="7">
    <source>
        <dbReference type="Proteomes" id="UP000010552"/>
    </source>
</evidence>
<keyword evidence="7" id="KW-1185">Reference proteome</keyword>
<feature type="region of interest" description="Disordered" evidence="4">
    <location>
        <begin position="187"/>
        <end position="230"/>
    </location>
</feature>
<dbReference type="PANTHER" id="PTHR24264:SF54">
    <property type="entry name" value="PEPTIDASE S1 DOMAIN-CONTAINING PROTEIN"/>
    <property type="match status" value="1"/>
</dbReference>
<dbReference type="InterPro" id="IPR009003">
    <property type="entry name" value="Peptidase_S1_PA"/>
</dbReference>
<dbReference type="InterPro" id="IPR050127">
    <property type="entry name" value="Serine_Proteases_S1"/>
</dbReference>
<dbReference type="PROSITE" id="PS50240">
    <property type="entry name" value="TRYPSIN_DOM"/>
    <property type="match status" value="1"/>
</dbReference>
<keyword evidence="1" id="KW-0645">Protease</keyword>
<dbReference type="Gene3D" id="2.40.10.10">
    <property type="entry name" value="Trypsin-like serine proteases"/>
    <property type="match status" value="2"/>
</dbReference>